<accession>A0A0F9WLK2</accession>
<name>A0A0F9WLK2_9ZZZZ</name>
<dbReference type="AlphaFoldDB" id="A0A0F9WLK2"/>
<protein>
    <recommendedName>
        <fullName evidence="2">Calcineurin-like phosphoesterase domain-containing protein</fullName>
    </recommendedName>
</protein>
<reference evidence="1" key="1">
    <citation type="journal article" date="2015" name="Nature">
        <title>Complex archaea that bridge the gap between prokaryotes and eukaryotes.</title>
        <authorList>
            <person name="Spang A."/>
            <person name="Saw J.H."/>
            <person name="Jorgensen S.L."/>
            <person name="Zaremba-Niedzwiedzka K."/>
            <person name="Martijn J."/>
            <person name="Lind A.E."/>
            <person name="van Eijk R."/>
            <person name="Schleper C."/>
            <person name="Guy L."/>
            <person name="Ettema T.J."/>
        </authorList>
    </citation>
    <scope>NUCLEOTIDE SEQUENCE</scope>
</reference>
<evidence type="ECO:0008006" key="2">
    <source>
        <dbReference type="Google" id="ProtNLM"/>
    </source>
</evidence>
<sequence>MELWEVPVDTQPSLTLPWDETFIMPVGDIQYGARGSDLDKLKRHLDWGMKQNAYFIGMGDYVDMASPSNRRAIQIAGFYDSTLDALGEIAMLHLEKVYDAMKGTEGRWLGMVEGHHYFEFEDGQTSDTLLAEKLKTPFLGTCAIVNLKFRSEVGKGHRAVNCQIWVHHGQGSGQTMAAPLNKLEKMLARFPTIDMFLLGHYSRKVGYPVDVLVPVFGKHARLKAKRRILACTGGFMRGYTYGSSRNGRAQGSYVEQAMMAPTNLGGVLIKVRPVHTEYEDRLDMSIEL</sequence>
<comment type="caution">
    <text evidence="1">The sequence shown here is derived from an EMBL/GenBank/DDBJ whole genome shotgun (WGS) entry which is preliminary data.</text>
</comment>
<proteinExistence type="predicted"/>
<dbReference type="EMBL" id="LAZR01000143">
    <property type="protein sequence ID" value="KKN86916.1"/>
    <property type="molecule type" value="Genomic_DNA"/>
</dbReference>
<evidence type="ECO:0000313" key="1">
    <source>
        <dbReference type="EMBL" id="KKN86916.1"/>
    </source>
</evidence>
<organism evidence="1">
    <name type="scientific">marine sediment metagenome</name>
    <dbReference type="NCBI Taxonomy" id="412755"/>
    <lineage>
        <taxon>unclassified sequences</taxon>
        <taxon>metagenomes</taxon>
        <taxon>ecological metagenomes</taxon>
    </lineage>
</organism>
<gene>
    <name evidence="1" type="ORF">LCGC14_0264790</name>
</gene>